<dbReference type="InterPro" id="IPR038765">
    <property type="entry name" value="Papain-like_cys_pep_sf"/>
</dbReference>
<dbReference type="RefSeq" id="XP_024347470.1">
    <property type="nucleotide sequence ID" value="XM_024498138.1"/>
</dbReference>
<keyword evidence="2" id="KW-1185">Reference proteome</keyword>
<dbReference type="PROSITE" id="PS00972">
    <property type="entry name" value="USP_1"/>
    <property type="match status" value="1"/>
</dbReference>
<sequence length="109" mass="12327">MSGRIDEHLRNGSSAEVFSYAEDDMVTDPLLAQHLAHFGIDMQRQRKTDRTVMEMEVEANERLGEWLTLQEADRTLTPLYGPSLTGLVNLGNTCYINSAVQVTKTSIYY</sequence>
<dbReference type="KEGG" id="egl:EGR_08889"/>
<name>W6US64_ECHGR</name>
<organism evidence="1 2">
    <name type="scientific">Echinococcus granulosus</name>
    <name type="common">Hydatid tapeworm</name>
    <dbReference type="NCBI Taxonomy" id="6210"/>
    <lineage>
        <taxon>Eukaryota</taxon>
        <taxon>Metazoa</taxon>
        <taxon>Spiralia</taxon>
        <taxon>Lophotrochozoa</taxon>
        <taxon>Platyhelminthes</taxon>
        <taxon>Cestoda</taxon>
        <taxon>Eucestoda</taxon>
        <taxon>Cyclophyllidea</taxon>
        <taxon>Taeniidae</taxon>
        <taxon>Echinococcus</taxon>
        <taxon>Echinococcus granulosus group</taxon>
    </lineage>
</organism>
<dbReference type="OrthoDB" id="361536at2759"/>
<protein>
    <submittedName>
        <fullName evidence="1">Ubiquitin hydrolase</fullName>
    </submittedName>
</protein>
<keyword evidence="1" id="KW-0378">Hydrolase</keyword>
<evidence type="ECO:0000313" key="2">
    <source>
        <dbReference type="Proteomes" id="UP000019149"/>
    </source>
</evidence>
<dbReference type="InterPro" id="IPR018200">
    <property type="entry name" value="USP_CS"/>
</dbReference>
<accession>W6US64</accession>
<dbReference type="GeneID" id="36344604"/>
<dbReference type="AlphaFoldDB" id="W6US64"/>
<dbReference type="Proteomes" id="UP000019149">
    <property type="component" value="Unassembled WGS sequence"/>
</dbReference>
<gene>
    <name evidence="1" type="ORF">EGR_08889</name>
</gene>
<dbReference type="SUPFAM" id="SSF54001">
    <property type="entry name" value="Cysteine proteinases"/>
    <property type="match status" value="1"/>
</dbReference>
<dbReference type="CTD" id="36344604"/>
<dbReference type="GO" id="GO:0004843">
    <property type="term" value="F:cysteine-type deubiquitinase activity"/>
    <property type="evidence" value="ECO:0007669"/>
    <property type="project" value="InterPro"/>
</dbReference>
<dbReference type="Gene3D" id="3.90.70.10">
    <property type="entry name" value="Cysteine proteinases"/>
    <property type="match status" value="1"/>
</dbReference>
<dbReference type="STRING" id="6210.W6US64"/>
<reference evidence="1 2" key="1">
    <citation type="journal article" date="2013" name="Nat. Genet.">
        <title>The genome of the hydatid tapeworm Echinococcus granulosus.</title>
        <authorList>
            <person name="Zheng H."/>
            <person name="Zhang W."/>
            <person name="Zhang L."/>
            <person name="Zhang Z."/>
            <person name="Li J."/>
            <person name="Lu G."/>
            <person name="Zhu Y."/>
            <person name="Wang Y."/>
            <person name="Huang Y."/>
            <person name="Liu J."/>
            <person name="Kang H."/>
            <person name="Chen J."/>
            <person name="Wang L."/>
            <person name="Chen A."/>
            <person name="Yu S."/>
            <person name="Gao Z."/>
            <person name="Jin L."/>
            <person name="Gu W."/>
            <person name="Wang Z."/>
            <person name="Zhao L."/>
            <person name="Shi B."/>
            <person name="Wen H."/>
            <person name="Lin R."/>
            <person name="Jones M.K."/>
            <person name="Brejova B."/>
            <person name="Vinar T."/>
            <person name="Zhao G."/>
            <person name="McManus D.P."/>
            <person name="Chen Z."/>
            <person name="Zhou Y."/>
            <person name="Wang S."/>
        </authorList>
    </citation>
    <scope>NUCLEOTIDE SEQUENCE [LARGE SCALE GENOMIC DNA]</scope>
</reference>
<evidence type="ECO:0000313" key="1">
    <source>
        <dbReference type="EMBL" id="EUB56274.1"/>
    </source>
</evidence>
<proteinExistence type="predicted"/>
<dbReference type="EMBL" id="APAU02000122">
    <property type="protein sequence ID" value="EUB56274.1"/>
    <property type="molecule type" value="Genomic_DNA"/>
</dbReference>
<comment type="caution">
    <text evidence="1">The sequence shown here is derived from an EMBL/GenBank/DDBJ whole genome shotgun (WGS) entry which is preliminary data.</text>
</comment>